<evidence type="ECO:0000256" key="3">
    <source>
        <dbReference type="ARBA" id="ARBA00022692"/>
    </source>
</evidence>
<evidence type="ECO:0000313" key="8">
    <source>
        <dbReference type="EMBL" id="PPC74381.1"/>
    </source>
</evidence>
<evidence type="ECO:0000256" key="4">
    <source>
        <dbReference type="ARBA" id="ARBA00022989"/>
    </source>
</evidence>
<comment type="caution">
    <text evidence="8">The sequence shown here is derived from an EMBL/GenBank/DDBJ whole genome shotgun (WGS) entry which is preliminary data.</text>
</comment>
<feature type="transmembrane region" description="Helical" evidence="6">
    <location>
        <begin position="198"/>
        <end position="216"/>
    </location>
</feature>
<feature type="transmembrane region" description="Helical" evidence="6">
    <location>
        <begin position="42"/>
        <end position="63"/>
    </location>
</feature>
<name>A0A2S5KHU4_9PROT</name>
<feature type="domain" description="Cytochrome b561 bacterial/Ni-hydrogenase" evidence="7">
    <location>
        <begin position="8"/>
        <end position="180"/>
    </location>
</feature>
<dbReference type="PANTHER" id="PTHR30485:SF2">
    <property type="entry name" value="BLL0597 PROTEIN"/>
    <property type="match status" value="1"/>
</dbReference>
<dbReference type="PANTHER" id="PTHR30485">
    <property type="entry name" value="NI/FE-HYDROGENASE 1 B-TYPE CYTOCHROME SUBUNIT"/>
    <property type="match status" value="1"/>
</dbReference>
<dbReference type="GO" id="GO:0022904">
    <property type="term" value="P:respiratory electron transport chain"/>
    <property type="evidence" value="ECO:0007669"/>
    <property type="project" value="InterPro"/>
</dbReference>
<evidence type="ECO:0000256" key="6">
    <source>
        <dbReference type="SAM" id="Phobius"/>
    </source>
</evidence>
<dbReference type="GO" id="GO:0020037">
    <property type="term" value="F:heme binding"/>
    <property type="evidence" value="ECO:0007669"/>
    <property type="project" value="TreeGrafter"/>
</dbReference>
<dbReference type="OrthoDB" id="196472at2"/>
<proteinExistence type="predicted"/>
<dbReference type="Gene3D" id="1.20.950.20">
    <property type="entry name" value="Transmembrane di-heme cytochromes, Chain C"/>
    <property type="match status" value="1"/>
</dbReference>
<feature type="transmembrane region" description="Helical" evidence="6">
    <location>
        <begin position="15"/>
        <end position="36"/>
    </location>
</feature>
<dbReference type="Pfam" id="PF01292">
    <property type="entry name" value="Ni_hydr_CYTB"/>
    <property type="match status" value="1"/>
</dbReference>
<dbReference type="AlphaFoldDB" id="A0A2S5KHU4"/>
<gene>
    <name evidence="8" type="ORF">C4K68_25930</name>
</gene>
<sequence length="221" mass="24567">MKVHKVKVWDGSTRVFHWGLVGLIAGLWISAELGYMDWHTRFGYAVMVLLLFRWGWGFCGSFYSRFSEFVKKPGQVASYLQSRQHSGPVPSLGHNPLGGWMVVALLLTLSLQVTSGLLANDDIFTTGALAFLVSKETSDVLTTLHKGLFNVLLGLFALHVLAVIVHEMKGDKLVRAMIRGWKFSDEHIAVPAAGRGRVLLVWGLSLMMVLLMLKWAPVADF</sequence>
<dbReference type="GO" id="GO:0005886">
    <property type="term" value="C:plasma membrane"/>
    <property type="evidence" value="ECO:0007669"/>
    <property type="project" value="UniProtKB-SubCell"/>
</dbReference>
<dbReference type="GO" id="GO:0009055">
    <property type="term" value="F:electron transfer activity"/>
    <property type="evidence" value="ECO:0007669"/>
    <property type="project" value="InterPro"/>
</dbReference>
<evidence type="ECO:0000313" key="9">
    <source>
        <dbReference type="Proteomes" id="UP000238196"/>
    </source>
</evidence>
<keyword evidence="5 6" id="KW-0472">Membrane</keyword>
<feature type="transmembrane region" description="Helical" evidence="6">
    <location>
        <begin position="97"/>
        <end position="119"/>
    </location>
</feature>
<evidence type="ECO:0000256" key="5">
    <source>
        <dbReference type="ARBA" id="ARBA00023136"/>
    </source>
</evidence>
<keyword evidence="2" id="KW-1003">Cell membrane</keyword>
<dbReference type="InterPro" id="IPR016174">
    <property type="entry name" value="Di-haem_cyt_TM"/>
</dbReference>
<dbReference type="SUPFAM" id="SSF81342">
    <property type="entry name" value="Transmembrane di-heme cytochromes"/>
    <property type="match status" value="1"/>
</dbReference>
<keyword evidence="3 6" id="KW-0812">Transmembrane</keyword>
<organism evidence="8 9">
    <name type="scientific">Proteobacteria bacterium 228</name>
    <dbReference type="NCBI Taxonomy" id="2083153"/>
    <lineage>
        <taxon>Bacteria</taxon>
        <taxon>Pseudomonadati</taxon>
        <taxon>Pseudomonadota</taxon>
    </lineage>
</organism>
<dbReference type="EMBL" id="PRLP01000148">
    <property type="protein sequence ID" value="PPC74381.1"/>
    <property type="molecule type" value="Genomic_DNA"/>
</dbReference>
<accession>A0A2S5KHU4</accession>
<evidence type="ECO:0000259" key="7">
    <source>
        <dbReference type="Pfam" id="PF01292"/>
    </source>
</evidence>
<dbReference type="InterPro" id="IPR051542">
    <property type="entry name" value="Hydrogenase_cytochrome"/>
</dbReference>
<evidence type="ECO:0000256" key="2">
    <source>
        <dbReference type="ARBA" id="ARBA00022475"/>
    </source>
</evidence>
<comment type="subcellular location">
    <subcellularLocation>
        <location evidence="1">Cell membrane</location>
        <topology evidence="1">Multi-pass membrane protein</topology>
    </subcellularLocation>
</comment>
<keyword evidence="4 6" id="KW-1133">Transmembrane helix</keyword>
<evidence type="ECO:0000256" key="1">
    <source>
        <dbReference type="ARBA" id="ARBA00004651"/>
    </source>
</evidence>
<dbReference type="Proteomes" id="UP000238196">
    <property type="component" value="Unassembled WGS sequence"/>
</dbReference>
<protein>
    <submittedName>
        <fullName evidence="8">Cytochrome B</fullName>
    </submittedName>
</protein>
<feature type="transmembrane region" description="Helical" evidence="6">
    <location>
        <begin position="147"/>
        <end position="165"/>
    </location>
</feature>
<reference evidence="8 9" key="1">
    <citation type="submission" date="2018-02" db="EMBL/GenBank/DDBJ databases">
        <title>novel marine gammaproteobacteria from coastal saline agro ecosystem.</title>
        <authorList>
            <person name="Krishnan R."/>
            <person name="Ramesh Kumar N."/>
        </authorList>
    </citation>
    <scope>NUCLEOTIDE SEQUENCE [LARGE SCALE GENOMIC DNA]</scope>
    <source>
        <strain evidence="8 9">228</strain>
    </source>
</reference>
<dbReference type="InterPro" id="IPR011577">
    <property type="entry name" value="Cyt_b561_bac/Ni-Hgenase"/>
</dbReference>